<accession>A0A9D1EM38</accession>
<gene>
    <name evidence="2" type="ORF">IAD01_00860</name>
</gene>
<dbReference type="PROSITE" id="PS50943">
    <property type="entry name" value="HTH_CROC1"/>
    <property type="match status" value="1"/>
</dbReference>
<evidence type="ECO:0000313" key="3">
    <source>
        <dbReference type="Proteomes" id="UP000823982"/>
    </source>
</evidence>
<dbReference type="InterPro" id="IPR001387">
    <property type="entry name" value="Cro/C1-type_HTH"/>
</dbReference>
<evidence type="ECO:0000259" key="1">
    <source>
        <dbReference type="PROSITE" id="PS50943"/>
    </source>
</evidence>
<reference evidence="2" key="1">
    <citation type="submission" date="2020-10" db="EMBL/GenBank/DDBJ databases">
        <authorList>
            <person name="Gilroy R."/>
        </authorList>
    </citation>
    <scope>NUCLEOTIDE SEQUENCE</scope>
    <source>
        <strain evidence="2">CHK157-1446</strain>
    </source>
</reference>
<evidence type="ECO:0000313" key="2">
    <source>
        <dbReference type="EMBL" id="HIS23946.1"/>
    </source>
</evidence>
<dbReference type="CDD" id="cd00093">
    <property type="entry name" value="HTH_XRE"/>
    <property type="match status" value="1"/>
</dbReference>
<dbReference type="Proteomes" id="UP000823982">
    <property type="component" value="Unassembled WGS sequence"/>
</dbReference>
<feature type="domain" description="HTH cro/C1-type" evidence="1">
    <location>
        <begin position="6"/>
        <end position="60"/>
    </location>
</feature>
<reference evidence="2" key="2">
    <citation type="journal article" date="2021" name="PeerJ">
        <title>Extensive microbial diversity within the chicken gut microbiome revealed by metagenomics and culture.</title>
        <authorList>
            <person name="Gilroy R."/>
            <person name="Ravi A."/>
            <person name="Getino M."/>
            <person name="Pursley I."/>
            <person name="Horton D.L."/>
            <person name="Alikhan N.F."/>
            <person name="Baker D."/>
            <person name="Gharbi K."/>
            <person name="Hall N."/>
            <person name="Watson M."/>
            <person name="Adriaenssens E.M."/>
            <person name="Foster-Nyarko E."/>
            <person name="Jarju S."/>
            <person name="Secka A."/>
            <person name="Antonio M."/>
            <person name="Oren A."/>
            <person name="Chaudhuri R.R."/>
            <person name="La Ragione R."/>
            <person name="Hildebrand F."/>
            <person name="Pallen M.J."/>
        </authorList>
    </citation>
    <scope>NUCLEOTIDE SEQUENCE</scope>
    <source>
        <strain evidence="2">CHK157-1446</strain>
    </source>
</reference>
<organism evidence="2 3">
    <name type="scientific">Candidatus Faeciplasma gallinarum</name>
    <dbReference type="NCBI Taxonomy" id="2840799"/>
    <lineage>
        <taxon>Bacteria</taxon>
        <taxon>Bacillati</taxon>
        <taxon>Bacillota</taxon>
        <taxon>Clostridia</taxon>
        <taxon>Eubacteriales</taxon>
        <taxon>Oscillospiraceae</taxon>
        <taxon>Oscillospiraceae incertae sedis</taxon>
        <taxon>Candidatus Faeciplasma</taxon>
    </lineage>
</organism>
<name>A0A9D1EM38_9FIRM</name>
<dbReference type="AlphaFoldDB" id="A0A9D1EM38"/>
<dbReference type="EMBL" id="DVIR01000006">
    <property type="protein sequence ID" value="HIS23946.1"/>
    <property type="molecule type" value="Genomic_DNA"/>
</dbReference>
<dbReference type="InterPro" id="IPR010982">
    <property type="entry name" value="Lambda_DNA-bd_dom_sf"/>
</dbReference>
<comment type="caution">
    <text evidence="2">The sequence shown here is derived from an EMBL/GenBank/DDBJ whole genome shotgun (WGS) entry which is preliminary data.</text>
</comment>
<dbReference type="GO" id="GO:0003677">
    <property type="term" value="F:DNA binding"/>
    <property type="evidence" value="ECO:0007669"/>
    <property type="project" value="InterPro"/>
</dbReference>
<sequence length="70" mass="7858">MNENELKAAAIRKGMSIPDLAQQIGISKKRIYSRMHGATPFKQTEITKIRDCLGLTDEELISIFFTSDVS</sequence>
<dbReference type="Pfam" id="PF13443">
    <property type="entry name" value="HTH_26"/>
    <property type="match status" value="1"/>
</dbReference>
<dbReference type="SUPFAM" id="SSF47413">
    <property type="entry name" value="lambda repressor-like DNA-binding domains"/>
    <property type="match status" value="1"/>
</dbReference>
<dbReference type="Gene3D" id="1.10.260.40">
    <property type="entry name" value="lambda repressor-like DNA-binding domains"/>
    <property type="match status" value="1"/>
</dbReference>
<protein>
    <submittedName>
        <fullName evidence="2">Helix-turn-helix transcriptional regulator</fullName>
    </submittedName>
</protein>
<proteinExistence type="predicted"/>